<evidence type="ECO:0000313" key="3">
    <source>
        <dbReference type="Proteomes" id="UP000310108"/>
    </source>
</evidence>
<name>A0A4U6XLN4_9PEZI</name>
<comment type="caution">
    <text evidence="2">The sequence shown here is derived from an EMBL/GenBank/DDBJ whole genome shotgun (WGS) entry which is preliminary data.</text>
</comment>
<feature type="compositionally biased region" description="Polar residues" evidence="1">
    <location>
        <begin position="58"/>
        <end position="70"/>
    </location>
</feature>
<proteinExistence type="predicted"/>
<evidence type="ECO:0000313" key="2">
    <source>
        <dbReference type="EMBL" id="TKW56542.1"/>
    </source>
</evidence>
<reference evidence="2 3" key="1">
    <citation type="journal article" date="2019" name="PLoS ONE">
        <title>Comparative genome analysis indicates high evolutionary potential of pathogenicity genes in Colletotrichum tanaceti.</title>
        <authorList>
            <person name="Lelwala R.V."/>
            <person name="Korhonen P.K."/>
            <person name="Young N.D."/>
            <person name="Scott J.B."/>
            <person name="Ades P.A."/>
            <person name="Gasser R.B."/>
            <person name="Taylor P.W.J."/>
        </authorList>
    </citation>
    <scope>NUCLEOTIDE SEQUENCE [LARGE SCALE GENOMIC DNA]</scope>
    <source>
        <strain evidence="2">BRIP57314</strain>
    </source>
</reference>
<accession>A0A4U6XLN4</accession>
<sequence>MRQVSSPGTRVVSARVSSLLQGRVLFPPVSRLSSSFVQSPKNIPRSSPRSRIHIRASQPPNLIPSTSPSRRSLPISPVRIPSHHNMLPLGTSRNILAAICVAYCAYQGWQYFMTSSPAIVIEIRKPGSTETVTKSSETIARICRAYAAILLAVPTNRPPSLYEYLHIADTCAPSPARSKSSSSARRCSTHQIYLAVESTLIEYFPAGGYFSSSSSSSSSSNNNNKNPNTNNRDINDIKTTNDNNNNNAVVTALVTSILFDEDTRIAVRRGVAEMMTEEELAAHRAGKEKLRAEIRAKRAAAKQAKEKQTNAAKQAKEKQTNASDDAPRESVPNKSDKTQVGNDTTTAAIITTALSALSALWSWLTWLLTFRIAYIPCLLYLSTPALTTLHATLCDTLTPSIPSIPIAAFALNTLCPSHAPSDPLSYTLAPAPPIPRYGDALPNLAAWAVHATDFTPLSPSAGAHLTAFEAAVRAALGAVSSNQRAARSIAREKSAGRAWWFHVGVLNTPASATRARVGRLKVGVLDAALRTFEDLVEQLEPRKVEEVFGPVEATCGWKRALGKKEEALRGVHGGEGEGEDGDAETGEVLAVVEAQGALAGIACEAAGSEMKQLRALRGRLWRGVLPDLRELARVVRVLEKEAREKGGWATGADVERWEEEVKGLAVEFERVVKGAWDGWNGGE</sequence>
<dbReference type="EMBL" id="PJEX01000065">
    <property type="protein sequence ID" value="TKW56542.1"/>
    <property type="molecule type" value="Genomic_DNA"/>
</dbReference>
<organism evidence="2 3">
    <name type="scientific">Colletotrichum tanaceti</name>
    <dbReference type="NCBI Taxonomy" id="1306861"/>
    <lineage>
        <taxon>Eukaryota</taxon>
        <taxon>Fungi</taxon>
        <taxon>Dikarya</taxon>
        <taxon>Ascomycota</taxon>
        <taxon>Pezizomycotina</taxon>
        <taxon>Sordariomycetes</taxon>
        <taxon>Hypocreomycetidae</taxon>
        <taxon>Glomerellales</taxon>
        <taxon>Glomerellaceae</taxon>
        <taxon>Colletotrichum</taxon>
        <taxon>Colletotrichum destructivum species complex</taxon>
    </lineage>
</organism>
<feature type="compositionally biased region" description="Basic and acidic residues" evidence="1">
    <location>
        <begin position="303"/>
        <end position="319"/>
    </location>
</feature>
<gene>
    <name evidence="2" type="ORF">CTA1_10611</name>
</gene>
<feature type="region of interest" description="Disordered" evidence="1">
    <location>
        <begin position="214"/>
        <end position="245"/>
    </location>
</feature>
<dbReference type="Proteomes" id="UP000310108">
    <property type="component" value="Unassembled WGS sequence"/>
</dbReference>
<dbReference type="AlphaFoldDB" id="A0A4U6XLN4"/>
<feature type="region of interest" description="Disordered" evidence="1">
    <location>
        <begin position="295"/>
        <end position="340"/>
    </location>
</feature>
<keyword evidence="3" id="KW-1185">Reference proteome</keyword>
<protein>
    <submittedName>
        <fullName evidence="2">Uncharacterized protein</fullName>
    </submittedName>
</protein>
<evidence type="ECO:0000256" key="1">
    <source>
        <dbReference type="SAM" id="MobiDB-lite"/>
    </source>
</evidence>
<feature type="region of interest" description="Disordered" evidence="1">
    <location>
        <begin position="35"/>
        <end position="71"/>
    </location>
</feature>